<dbReference type="GO" id="GO:0031720">
    <property type="term" value="F:haptoglobin binding"/>
    <property type="evidence" value="ECO:0007669"/>
    <property type="project" value="TreeGrafter"/>
</dbReference>
<organism evidence="9 10">
    <name type="scientific">Alligator mississippiensis</name>
    <name type="common">American alligator</name>
    <dbReference type="NCBI Taxonomy" id="8496"/>
    <lineage>
        <taxon>Eukaryota</taxon>
        <taxon>Metazoa</taxon>
        <taxon>Chordata</taxon>
        <taxon>Craniata</taxon>
        <taxon>Vertebrata</taxon>
        <taxon>Euteleostomi</taxon>
        <taxon>Archelosauria</taxon>
        <taxon>Archosauria</taxon>
        <taxon>Crocodylia</taxon>
        <taxon>Alligatoridae</taxon>
        <taxon>Alligatorinae</taxon>
        <taxon>Alligator</taxon>
    </lineage>
</organism>
<dbReference type="InterPro" id="IPR012292">
    <property type="entry name" value="Globin/Proto"/>
</dbReference>
<evidence type="ECO:0000256" key="6">
    <source>
        <dbReference type="ARBA" id="ARBA00023004"/>
    </source>
</evidence>
<evidence type="ECO:0000313" key="9">
    <source>
        <dbReference type="EMBL" id="KYO47962.1"/>
    </source>
</evidence>
<sequence>MTVSAGSGRGLWPEDKSDPKGSAAQFLLPDITAVASKLSFATMVQWSAEEKQLITSIWGRINVEEVGGDALARLLIVYPWTQRFFSNFGNLSSPTAIINNPKVRAHGKKVLTSFGDAVKNLDNVKGTFAKLSELHCDKLHVDPENFRLLGDILNIVLAANLGKEFTPSCQATWQKLVGVVAHALARKYH</sequence>
<evidence type="ECO:0000256" key="4">
    <source>
        <dbReference type="ARBA" id="ARBA00022621"/>
    </source>
</evidence>
<protein>
    <submittedName>
        <fullName evidence="9">Hemoglobin subunit rho</fullName>
    </submittedName>
</protein>
<dbReference type="Pfam" id="PF00042">
    <property type="entry name" value="Globin"/>
    <property type="match status" value="1"/>
</dbReference>
<keyword evidence="4 7" id="KW-0561">Oxygen transport</keyword>
<dbReference type="GO" id="GO:0005344">
    <property type="term" value="F:oxygen carrier activity"/>
    <property type="evidence" value="ECO:0007669"/>
    <property type="project" value="UniProtKB-KW"/>
</dbReference>
<dbReference type="InterPro" id="IPR002337">
    <property type="entry name" value="Hemoglobin_b"/>
</dbReference>
<name>A0A151PG43_ALLMI</name>
<dbReference type="GO" id="GO:0043177">
    <property type="term" value="F:organic acid binding"/>
    <property type="evidence" value="ECO:0007669"/>
    <property type="project" value="TreeGrafter"/>
</dbReference>
<dbReference type="GO" id="GO:0005833">
    <property type="term" value="C:hemoglobin complex"/>
    <property type="evidence" value="ECO:0007669"/>
    <property type="project" value="InterPro"/>
</dbReference>
<dbReference type="GO" id="GO:0031838">
    <property type="term" value="C:haptoglobin-hemoglobin complex"/>
    <property type="evidence" value="ECO:0007669"/>
    <property type="project" value="TreeGrafter"/>
</dbReference>
<dbReference type="GO" id="GO:0004601">
    <property type="term" value="F:peroxidase activity"/>
    <property type="evidence" value="ECO:0007669"/>
    <property type="project" value="TreeGrafter"/>
</dbReference>
<dbReference type="SUPFAM" id="SSF46458">
    <property type="entry name" value="Globin-like"/>
    <property type="match status" value="1"/>
</dbReference>
<evidence type="ECO:0000256" key="3">
    <source>
        <dbReference type="ARBA" id="ARBA00022617"/>
    </source>
</evidence>
<evidence type="ECO:0000256" key="7">
    <source>
        <dbReference type="RuleBase" id="RU000356"/>
    </source>
</evidence>
<dbReference type="STRING" id="8496.A0A151PG43"/>
<comment type="similarity">
    <text evidence="1 7">Belongs to the globin family.</text>
</comment>
<keyword evidence="6" id="KW-0408">Iron</keyword>
<accession>A0A151PG43</accession>
<dbReference type="CDD" id="cd08925">
    <property type="entry name" value="Hb-beta-like"/>
    <property type="match status" value="1"/>
</dbReference>
<dbReference type="Gene3D" id="1.10.490.10">
    <property type="entry name" value="Globins"/>
    <property type="match status" value="1"/>
</dbReference>
<dbReference type="InterPro" id="IPR009050">
    <property type="entry name" value="Globin-like_sf"/>
</dbReference>
<gene>
    <name evidence="9" type="primary">HBG1</name>
    <name evidence="9" type="ORF">Y1Q_0012760</name>
</gene>
<dbReference type="FunFam" id="1.10.490.10:FF:000001">
    <property type="entry name" value="Hemoglobin subunit beta"/>
    <property type="match status" value="1"/>
</dbReference>
<dbReference type="PROSITE" id="PS01033">
    <property type="entry name" value="GLOBIN"/>
    <property type="match status" value="1"/>
</dbReference>
<dbReference type="InterPro" id="IPR000971">
    <property type="entry name" value="Globin"/>
</dbReference>
<keyword evidence="10" id="KW-1185">Reference proteome</keyword>
<reference evidence="9 10" key="1">
    <citation type="journal article" date="2012" name="Genome Biol.">
        <title>Sequencing three crocodilian genomes to illuminate the evolution of archosaurs and amniotes.</title>
        <authorList>
            <person name="St John J.A."/>
            <person name="Braun E.L."/>
            <person name="Isberg S.R."/>
            <person name="Miles L.G."/>
            <person name="Chong A.Y."/>
            <person name="Gongora J."/>
            <person name="Dalzell P."/>
            <person name="Moran C."/>
            <person name="Bed'hom B."/>
            <person name="Abzhanov A."/>
            <person name="Burgess S.C."/>
            <person name="Cooksey A.M."/>
            <person name="Castoe T.A."/>
            <person name="Crawford N.G."/>
            <person name="Densmore L.D."/>
            <person name="Drew J.C."/>
            <person name="Edwards S.V."/>
            <person name="Faircloth B.C."/>
            <person name="Fujita M.K."/>
            <person name="Greenwold M.J."/>
            <person name="Hoffmann F.G."/>
            <person name="Howard J.M."/>
            <person name="Iguchi T."/>
            <person name="Janes D.E."/>
            <person name="Khan S.Y."/>
            <person name="Kohno S."/>
            <person name="de Koning A.J."/>
            <person name="Lance S.L."/>
            <person name="McCarthy F.M."/>
            <person name="McCormack J.E."/>
            <person name="Merchant M.E."/>
            <person name="Peterson D.G."/>
            <person name="Pollock D.D."/>
            <person name="Pourmand N."/>
            <person name="Raney B.J."/>
            <person name="Roessler K.A."/>
            <person name="Sanford J.R."/>
            <person name="Sawyer R.H."/>
            <person name="Schmidt C.J."/>
            <person name="Triplett E.W."/>
            <person name="Tuberville T.D."/>
            <person name="Venegas-Anaya M."/>
            <person name="Howard J.T."/>
            <person name="Jarvis E.D."/>
            <person name="Guillette L.J.Jr."/>
            <person name="Glenn T.C."/>
            <person name="Green R.E."/>
            <person name="Ray D.A."/>
        </authorList>
    </citation>
    <scope>NUCLEOTIDE SEQUENCE [LARGE SCALE GENOMIC DNA]</scope>
    <source>
        <strain evidence="9">KSC_2009_1</strain>
    </source>
</reference>
<dbReference type="PANTHER" id="PTHR11442">
    <property type="entry name" value="HEMOGLOBIN FAMILY MEMBER"/>
    <property type="match status" value="1"/>
</dbReference>
<dbReference type="InterPro" id="IPR050056">
    <property type="entry name" value="Hemoglobin_oxygen_transport"/>
</dbReference>
<dbReference type="EMBL" id="AKHW03000280">
    <property type="protein sequence ID" value="KYO47962.1"/>
    <property type="molecule type" value="Genomic_DNA"/>
</dbReference>
<evidence type="ECO:0000259" key="8">
    <source>
        <dbReference type="PROSITE" id="PS01033"/>
    </source>
</evidence>
<dbReference type="AlphaFoldDB" id="A0A151PG43"/>
<dbReference type="GO" id="GO:0072562">
    <property type="term" value="C:blood microparticle"/>
    <property type="evidence" value="ECO:0007669"/>
    <property type="project" value="TreeGrafter"/>
</dbReference>
<dbReference type="Proteomes" id="UP000050525">
    <property type="component" value="Unassembled WGS sequence"/>
</dbReference>
<dbReference type="PANTHER" id="PTHR11442:SF7">
    <property type="entry name" value="HEMOGLOBIN SUBUNIT EPSILON"/>
    <property type="match status" value="1"/>
</dbReference>
<feature type="domain" description="Globin" evidence="8">
    <location>
        <begin position="45"/>
        <end position="189"/>
    </location>
</feature>
<dbReference type="PRINTS" id="PR00814">
    <property type="entry name" value="BETAHAEM"/>
</dbReference>
<keyword evidence="5" id="KW-0479">Metal-binding</keyword>
<keyword evidence="3 7" id="KW-0349">Heme</keyword>
<evidence type="ECO:0000256" key="1">
    <source>
        <dbReference type="ARBA" id="ARBA00008705"/>
    </source>
</evidence>
<evidence type="ECO:0000256" key="2">
    <source>
        <dbReference type="ARBA" id="ARBA00022448"/>
    </source>
</evidence>
<comment type="caution">
    <text evidence="9">The sequence shown here is derived from an EMBL/GenBank/DDBJ whole genome shotgun (WGS) entry which is preliminary data.</text>
</comment>
<dbReference type="GO" id="GO:0046872">
    <property type="term" value="F:metal ion binding"/>
    <property type="evidence" value="ECO:0007669"/>
    <property type="project" value="UniProtKB-KW"/>
</dbReference>
<proteinExistence type="inferred from homology"/>
<keyword evidence="2 7" id="KW-0813">Transport</keyword>
<evidence type="ECO:0000256" key="5">
    <source>
        <dbReference type="ARBA" id="ARBA00022723"/>
    </source>
</evidence>
<dbReference type="GO" id="GO:0019825">
    <property type="term" value="F:oxygen binding"/>
    <property type="evidence" value="ECO:0007669"/>
    <property type="project" value="InterPro"/>
</dbReference>
<dbReference type="GO" id="GO:0020037">
    <property type="term" value="F:heme binding"/>
    <property type="evidence" value="ECO:0007669"/>
    <property type="project" value="InterPro"/>
</dbReference>
<evidence type="ECO:0000313" key="10">
    <source>
        <dbReference type="Proteomes" id="UP000050525"/>
    </source>
</evidence>
<dbReference type="GO" id="GO:0042744">
    <property type="term" value="P:hydrogen peroxide catabolic process"/>
    <property type="evidence" value="ECO:0007669"/>
    <property type="project" value="TreeGrafter"/>
</dbReference>